<evidence type="ECO:0000313" key="9">
    <source>
        <dbReference type="EMBL" id="MTU44136.1"/>
    </source>
</evidence>
<organism evidence="9 10">
    <name type="scientific">Parasutterella excrementihominis</name>
    <dbReference type="NCBI Taxonomy" id="487175"/>
    <lineage>
        <taxon>Bacteria</taxon>
        <taxon>Pseudomonadati</taxon>
        <taxon>Pseudomonadota</taxon>
        <taxon>Betaproteobacteria</taxon>
        <taxon>Burkholderiales</taxon>
        <taxon>Sutterellaceae</taxon>
        <taxon>Parasutterella</taxon>
    </lineage>
</organism>
<evidence type="ECO:0000259" key="8">
    <source>
        <dbReference type="PROSITE" id="PS51379"/>
    </source>
</evidence>
<sequence length="238" mass="26496">MTQYAFFFNQKRCLGCKTCVIACKEWNESKRGDANLNRALTEETAGTFETPASWGAGARPDTLNGAHSKDILRRFDAKENWRRVTFFEFGTKAPNIAIVPLSIGCNHCSEPACIPVCPVKAISKEAKYGAVRVDSSKCISCGACRAACPWDAPQYYKDLQAEGPRPPMTKCDLCYDRLEKGLKPACVASCPGRALELLPVEEILKLHPNATRTALGFKQEDVNRTKPNIYFESRELFF</sequence>
<dbReference type="EMBL" id="WNCL01000048">
    <property type="protein sequence ID" value="MTU44136.1"/>
    <property type="molecule type" value="Genomic_DNA"/>
</dbReference>
<keyword evidence="1" id="KW-0813">Transport</keyword>
<keyword evidence="4" id="KW-0677">Repeat</keyword>
<dbReference type="AlphaFoldDB" id="A0A6I3S3N6"/>
<evidence type="ECO:0000256" key="3">
    <source>
        <dbReference type="ARBA" id="ARBA00022723"/>
    </source>
</evidence>
<evidence type="ECO:0000256" key="2">
    <source>
        <dbReference type="ARBA" id="ARBA00022485"/>
    </source>
</evidence>
<dbReference type="SUPFAM" id="SSF54862">
    <property type="entry name" value="4Fe-4S ferredoxins"/>
    <property type="match status" value="1"/>
</dbReference>
<dbReference type="CDD" id="cd16371">
    <property type="entry name" value="DMSOR_beta_like"/>
    <property type="match status" value="1"/>
</dbReference>
<evidence type="ECO:0000256" key="6">
    <source>
        <dbReference type="ARBA" id="ARBA00023004"/>
    </source>
</evidence>
<reference evidence="9 10" key="1">
    <citation type="journal article" date="2019" name="Nat. Med.">
        <title>A library of human gut bacterial isolates paired with longitudinal multiomics data enables mechanistic microbiome research.</title>
        <authorList>
            <person name="Poyet M."/>
            <person name="Groussin M."/>
            <person name="Gibbons S.M."/>
            <person name="Avila-Pacheco J."/>
            <person name="Jiang X."/>
            <person name="Kearney S.M."/>
            <person name="Perrotta A.R."/>
            <person name="Berdy B."/>
            <person name="Zhao S."/>
            <person name="Lieberman T.D."/>
            <person name="Swanson P.K."/>
            <person name="Smith M."/>
            <person name="Roesemann S."/>
            <person name="Alexander J.E."/>
            <person name="Rich S.A."/>
            <person name="Livny J."/>
            <person name="Vlamakis H."/>
            <person name="Clish C."/>
            <person name="Bullock K."/>
            <person name="Deik A."/>
            <person name="Scott J."/>
            <person name="Pierce K.A."/>
            <person name="Xavier R.J."/>
            <person name="Alm E.J."/>
        </authorList>
    </citation>
    <scope>NUCLEOTIDE SEQUENCE [LARGE SCALE GENOMIC DNA]</scope>
    <source>
        <strain evidence="9 10">BIOML-A2</strain>
    </source>
</reference>
<gene>
    <name evidence="9" type="ORF">GMD42_11110</name>
</gene>
<dbReference type="PROSITE" id="PS00198">
    <property type="entry name" value="4FE4S_FER_1"/>
    <property type="match status" value="1"/>
</dbReference>
<dbReference type="Gene3D" id="3.30.70.20">
    <property type="match status" value="2"/>
</dbReference>
<dbReference type="GO" id="GO:0046872">
    <property type="term" value="F:metal ion binding"/>
    <property type="evidence" value="ECO:0007669"/>
    <property type="project" value="UniProtKB-KW"/>
</dbReference>
<dbReference type="PROSITE" id="PS51379">
    <property type="entry name" value="4FE4S_FER_2"/>
    <property type="match status" value="3"/>
</dbReference>
<feature type="domain" description="4Fe-4S ferredoxin-type" evidence="8">
    <location>
        <begin position="4"/>
        <end position="34"/>
    </location>
</feature>
<keyword evidence="6" id="KW-0408">Iron</keyword>
<evidence type="ECO:0000256" key="5">
    <source>
        <dbReference type="ARBA" id="ARBA00022982"/>
    </source>
</evidence>
<keyword evidence="2" id="KW-0004">4Fe-4S</keyword>
<dbReference type="InterPro" id="IPR050954">
    <property type="entry name" value="ET_IronSulfur_Cluster-Binding"/>
</dbReference>
<dbReference type="Pfam" id="PF13247">
    <property type="entry name" value="Fer4_11"/>
    <property type="match status" value="1"/>
</dbReference>
<protein>
    <submittedName>
        <fullName evidence="9">4Fe-4S dicluster domain-containing protein</fullName>
    </submittedName>
</protein>
<dbReference type="PANTHER" id="PTHR43177:SF5">
    <property type="entry name" value="ANAEROBIC DIMETHYL SULFOXIDE REDUCTASE CHAIN B-RELATED"/>
    <property type="match status" value="1"/>
</dbReference>
<keyword evidence="5" id="KW-0249">Electron transport</keyword>
<dbReference type="RefSeq" id="WP_155165893.1">
    <property type="nucleotide sequence ID" value="NZ_DBFJNL010000076.1"/>
</dbReference>
<proteinExistence type="predicted"/>
<feature type="domain" description="4Fe-4S ferredoxin-type" evidence="8">
    <location>
        <begin position="94"/>
        <end position="127"/>
    </location>
</feature>
<dbReference type="Proteomes" id="UP000462362">
    <property type="component" value="Unassembled WGS sequence"/>
</dbReference>
<keyword evidence="3" id="KW-0479">Metal-binding</keyword>
<dbReference type="InterPro" id="IPR017896">
    <property type="entry name" value="4Fe4S_Fe-S-bd"/>
</dbReference>
<evidence type="ECO:0000256" key="1">
    <source>
        <dbReference type="ARBA" id="ARBA00022448"/>
    </source>
</evidence>
<evidence type="ECO:0000256" key="7">
    <source>
        <dbReference type="ARBA" id="ARBA00023014"/>
    </source>
</evidence>
<accession>A0A6I3S3N6</accession>
<evidence type="ECO:0000313" key="10">
    <source>
        <dbReference type="Proteomes" id="UP000462362"/>
    </source>
</evidence>
<dbReference type="InterPro" id="IPR017900">
    <property type="entry name" value="4Fe4S_Fe_S_CS"/>
</dbReference>
<dbReference type="GO" id="GO:0051539">
    <property type="term" value="F:4 iron, 4 sulfur cluster binding"/>
    <property type="evidence" value="ECO:0007669"/>
    <property type="project" value="UniProtKB-KW"/>
</dbReference>
<comment type="caution">
    <text evidence="9">The sequence shown here is derived from an EMBL/GenBank/DDBJ whole genome shotgun (WGS) entry which is preliminary data.</text>
</comment>
<feature type="domain" description="4Fe-4S ferredoxin-type" evidence="8">
    <location>
        <begin position="129"/>
        <end position="158"/>
    </location>
</feature>
<dbReference type="Pfam" id="PF12800">
    <property type="entry name" value="Fer4_4"/>
    <property type="match status" value="1"/>
</dbReference>
<dbReference type="PANTHER" id="PTHR43177">
    <property type="entry name" value="PROTEIN NRFC"/>
    <property type="match status" value="1"/>
</dbReference>
<name>A0A6I3S3N6_9BURK</name>
<keyword evidence="7" id="KW-0411">Iron-sulfur</keyword>
<evidence type="ECO:0000256" key="4">
    <source>
        <dbReference type="ARBA" id="ARBA00022737"/>
    </source>
</evidence>